<dbReference type="InParanoid" id="A0A061FFH5"/>
<evidence type="ECO:0000313" key="2">
    <source>
        <dbReference type="EMBL" id="EOY15482.1"/>
    </source>
</evidence>
<reference evidence="2 3" key="1">
    <citation type="journal article" date="2013" name="Genome Biol.">
        <title>The genome sequence of the most widely cultivated cacao type and its use to identify candidate genes regulating pod color.</title>
        <authorList>
            <person name="Motamayor J.C."/>
            <person name="Mockaitis K."/>
            <person name="Schmutz J."/>
            <person name="Haiminen N."/>
            <person name="Iii D.L."/>
            <person name="Cornejo O."/>
            <person name="Findley S.D."/>
            <person name="Zheng P."/>
            <person name="Utro F."/>
            <person name="Royaert S."/>
            <person name="Saski C."/>
            <person name="Jenkins J."/>
            <person name="Podicheti R."/>
            <person name="Zhao M."/>
            <person name="Scheffler B.E."/>
            <person name="Stack J.C."/>
            <person name="Feltus F.A."/>
            <person name="Mustiga G.M."/>
            <person name="Amores F."/>
            <person name="Phillips W."/>
            <person name="Marelli J.P."/>
            <person name="May G.D."/>
            <person name="Shapiro H."/>
            <person name="Ma J."/>
            <person name="Bustamante C.D."/>
            <person name="Schnell R.J."/>
            <person name="Main D."/>
            <person name="Gilbert D."/>
            <person name="Parida L."/>
            <person name="Kuhn D.N."/>
        </authorList>
    </citation>
    <scope>NUCLEOTIDE SEQUENCE [LARGE SCALE GENOMIC DNA]</scope>
    <source>
        <strain evidence="3">cv. Matina 1-6</strain>
    </source>
</reference>
<keyword evidence="1" id="KW-0812">Transmembrane</keyword>
<proteinExistence type="predicted"/>
<dbReference type="EMBL" id="CM001886">
    <property type="protein sequence ID" value="EOY15482.1"/>
    <property type="molecule type" value="Genomic_DNA"/>
</dbReference>
<dbReference type="AlphaFoldDB" id="A0A061FFH5"/>
<sequence>MRLHIRYNVTELCLWYYTFARVKAAGKCIYSTSISFSHLMLTIYFIIFLDIVMEMCSLTMTMSNMG</sequence>
<gene>
    <name evidence="2" type="ORF">TCM_034528</name>
</gene>
<accession>A0A061FFH5</accession>
<dbReference type="Proteomes" id="UP000026915">
    <property type="component" value="Chromosome 8"/>
</dbReference>
<protein>
    <submittedName>
        <fullName evidence="2">Uncharacterized protein</fullName>
    </submittedName>
</protein>
<dbReference type="Gramene" id="EOY15482">
    <property type="protein sequence ID" value="EOY15482"/>
    <property type="gene ID" value="TCM_034528"/>
</dbReference>
<keyword evidence="1" id="KW-0472">Membrane</keyword>
<feature type="transmembrane region" description="Helical" evidence="1">
    <location>
        <begin position="34"/>
        <end position="53"/>
    </location>
</feature>
<dbReference type="HOGENOM" id="CLU_2836425_0_0_1"/>
<keyword evidence="1" id="KW-1133">Transmembrane helix</keyword>
<keyword evidence="3" id="KW-1185">Reference proteome</keyword>
<organism evidence="2 3">
    <name type="scientific">Theobroma cacao</name>
    <name type="common">Cacao</name>
    <name type="synonym">Cocoa</name>
    <dbReference type="NCBI Taxonomy" id="3641"/>
    <lineage>
        <taxon>Eukaryota</taxon>
        <taxon>Viridiplantae</taxon>
        <taxon>Streptophyta</taxon>
        <taxon>Embryophyta</taxon>
        <taxon>Tracheophyta</taxon>
        <taxon>Spermatophyta</taxon>
        <taxon>Magnoliopsida</taxon>
        <taxon>eudicotyledons</taxon>
        <taxon>Gunneridae</taxon>
        <taxon>Pentapetalae</taxon>
        <taxon>rosids</taxon>
        <taxon>malvids</taxon>
        <taxon>Malvales</taxon>
        <taxon>Malvaceae</taxon>
        <taxon>Byttnerioideae</taxon>
        <taxon>Theobroma</taxon>
    </lineage>
</organism>
<name>A0A061FFH5_THECC</name>
<evidence type="ECO:0000256" key="1">
    <source>
        <dbReference type="SAM" id="Phobius"/>
    </source>
</evidence>
<evidence type="ECO:0000313" key="3">
    <source>
        <dbReference type="Proteomes" id="UP000026915"/>
    </source>
</evidence>